<dbReference type="InterPro" id="IPR007845">
    <property type="entry name" value="HemS/ChuX_dom"/>
</dbReference>
<protein>
    <submittedName>
        <fullName evidence="2">Hemin-degrading factor</fullName>
    </submittedName>
</protein>
<accession>A0ABT4JSX6</accession>
<evidence type="ECO:0000313" key="2">
    <source>
        <dbReference type="EMBL" id="MCZ2721286.1"/>
    </source>
</evidence>
<name>A0ABT4JSX6_9GAMM</name>
<dbReference type="Pfam" id="PF05171">
    <property type="entry name" value="HemS"/>
    <property type="match status" value="2"/>
</dbReference>
<keyword evidence="3" id="KW-1185">Reference proteome</keyword>
<reference evidence="2" key="1">
    <citation type="submission" date="2022-12" db="EMBL/GenBank/DDBJ databases">
        <title>Marinomonas 15G1-11 sp. nov, isolated from marine algae.</title>
        <authorList>
            <person name="Butt M."/>
            <person name="Choi D.G."/>
            <person name="Kim J.M."/>
            <person name="Lee J.K."/>
            <person name="Baek J.H."/>
            <person name="Jeon C.O."/>
        </authorList>
    </citation>
    <scope>NUCLEOTIDE SEQUENCE</scope>
    <source>
        <strain evidence="2">15G1-11</strain>
    </source>
</reference>
<dbReference type="EMBL" id="JAPUBN010000013">
    <property type="protein sequence ID" value="MCZ2721286.1"/>
    <property type="molecule type" value="Genomic_DNA"/>
</dbReference>
<feature type="domain" description="Haemin-degrading HemS/ChuX" evidence="1">
    <location>
        <begin position="40"/>
        <end position="166"/>
    </location>
</feature>
<dbReference type="Gene3D" id="3.40.1570.10">
    <property type="entry name" value="HemS/ChuS/ChuX like domains"/>
    <property type="match status" value="2"/>
</dbReference>
<evidence type="ECO:0000259" key="1">
    <source>
        <dbReference type="Pfam" id="PF05171"/>
    </source>
</evidence>
<dbReference type="CDD" id="cd16830">
    <property type="entry name" value="HemS-like_N"/>
    <property type="match status" value="1"/>
</dbReference>
<proteinExistence type="predicted"/>
<organism evidence="2 3">
    <name type="scientific">Marinomonas phaeophyticola</name>
    <dbReference type="NCBI Taxonomy" id="3004091"/>
    <lineage>
        <taxon>Bacteria</taxon>
        <taxon>Pseudomonadati</taxon>
        <taxon>Pseudomonadota</taxon>
        <taxon>Gammaproteobacteria</taxon>
        <taxon>Oceanospirillales</taxon>
        <taxon>Oceanospirillaceae</taxon>
        <taxon>Marinomonas</taxon>
    </lineage>
</organism>
<dbReference type="Proteomes" id="UP001149719">
    <property type="component" value="Unassembled WGS sequence"/>
</dbReference>
<sequence>MSIQDMAGSNIDPSALQQGWNNLKETTPGIRIRNAAEALNVSELELLLVQPLAQRVRLKKEVTDILRAVECFGEVMALSRNEQAVHERTAKYKGLKVYGRAMGMYLGDMDLRLFLNHWQHIVAVSESMSKGLRRSLQFFDAAGGAIHKIYATDNTDVSKWDELVAAMTADDQTERVALEKIETSRFPNIGSVTSEDVRTPWSKLTDVHEFNALLKTLQIDRLEAFEKVGVDYAQPIKLDSVEVALEAAAETQLDIMIFVGNRGIVQIYTGTVNKLLRMNQWFNVLDPKFNLHLNTSQITSCWKVRRPSSDGVITSIDCFNAKRELVISLFGARKPGQKELVEWQALTAKLETL</sequence>
<dbReference type="InterPro" id="IPR053733">
    <property type="entry name" value="Heme_Transport_Util_sf"/>
</dbReference>
<comment type="caution">
    <text evidence="2">The sequence shown here is derived from an EMBL/GenBank/DDBJ whole genome shotgun (WGS) entry which is preliminary data.</text>
</comment>
<dbReference type="SUPFAM" id="SSF144064">
    <property type="entry name" value="Heme iron utilization protein-like"/>
    <property type="match status" value="1"/>
</dbReference>
<evidence type="ECO:0000313" key="3">
    <source>
        <dbReference type="Proteomes" id="UP001149719"/>
    </source>
</evidence>
<dbReference type="RefSeq" id="WP_269123935.1">
    <property type="nucleotide sequence ID" value="NZ_JAPUBN010000013.1"/>
</dbReference>
<gene>
    <name evidence="2" type="ORF">O1D97_06410</name>
</gene>
<dbReference type="CDD" id="cd16831">
    <property type="entry name" value="HemS-like_C"/>
    <property type="match status" value="1"/>
</dbReference>
<feature type="domain" description="Haemin-degrading HemS/ChuX" evidence="1">
    <location>
        <begin position="219"/>
        <end position="350"/>
    </location>
</feature>